<dbReference type="OrthoDB" id="462048at2759"/>
<dbReference type="EMBL" id="CAJNJA010071631">
    <property type="protein sequence ID" value="CAE7904434.1"/>
    <property type="molecule type" value="Genomic_DNA"/>
</dbReference>
<keyword evidence="3" id="KW-1185">Reference proteome</keyword>
<feature type="non-terminal residue" evidence="2">
    <location>
        <position position="75"/>
    </location>
</feature>
<dbReference type="AlphaFoldDB" id="A0A813BJH2"/>
<proteinExistence type="predicted"/>
<name>A0A813BJH2_9DINO</name>
<organism evidence="2 3">
    <name type="scientific">Symbiodinium necroappetens</name>
    <dbReference type="NCBI Taxonomy" id="1628268"/>
    <lineage>
        <taxon>Eukaryota</taxon>
        <taxon>Sar</taxon>
        <taxon>Alveolata</taxon>
        <taxon>Dinophyceae</taxon>
        <taxon>Suessiales</taxon>
        <taxon>Symbiodiniaceae</taxon>
        <taxon>Symbiodinium</taxon>
    </lineage>
</organism>
<evidence type="ECO:0000259" key="1">
    <source>
        <dbReference type="Pfam" id="PF12437"/>
    </source>
</evidence>
<dbReference type="InterPro" id="IPR022147">
    <property type="entry name" value="GSIII_N"/>
</dbReference>
<dbReference type="Pfam" id="PF12437">
    <property type="entry name" value="GSIII_N"/>
    <property type="match status" value="1"/>
</dbReference>
<comment type="caution">
    <text evidence="2">The sequence shown here is derived from an EMBL/GenBank/DDBJ whole genome shotgun (WGS) entry which is preliminary data.</text>
</comment>
<feature type="domain" description="Glutamine synthetase type III N-terminal" evidence="1">
    <location>
        <begin position="9"/>
        <end position="74"/>
    </location>
</feature>
<sequence length="75" mass="8188">MASDALTTMGTCMFDDAVMAAKLPAAVVQRFNECLVSGAPTPEDDMKVIADTMFSWARERGAIDFAHWFFPLRGG</sequence>
<dbReference type="Proteomes" id="UP000601435">
    <property type="component" value="Unassembled WGS sequence"/>
</dbReference>
<protein>
    <submittedName>
        <fullName evidence="2">GlnA3 protein</fullName>
    </submittedName>
</protein>
<accession>A0A813BJH2</accession>
<reference evidence="2" key="1">
    <citation type="submission" date="2021-02" db="EMBL/GenBank/DDBJ databases">
        <authorList>
            <person name="Dougan E. K."/>
            <person name="Rhodes N."/>
            <person name="Thang M."/>
            <person name="Chan C."/>
        </authorList>
    </citation>
    <scope>NUCLEOTIDE SEQUENCE</scope>
</reference>
<evidence type="ECO:0000313" key="2">
    <source>
        <dbReference type="EMBL" id="CAE7904434.1"/>
    </source>
</evidence>
<evidence type="ECO:0000313" key="3">
    <source>
        <dbReference type="Proteomes" id="UP000601435"/>
    </source>
</evidence>
<gene>
    <name evidence="2" type="primary">glnA3</name>
    <name evidence="2" type="ORF">SNEC2469_LOCUS30571</name>
</gene>
<dbReference type="GO" id="GO:0004356">
    <property type="term" value="F:glutamine synthetase activity"/>
    <property type="evidence" value="ECO:0007669"/>
    <property type="project" value="InterPro"/>
</dbReference>